<reference evidence="1 2" key="1">
    <citation type="submission" date="2015-02" db="EMBL/GenBank/DDBJ databases">
        <title>Draft genome sequences of ten Microbacterium spp. with emphasis on heavy metal contaminated environments.</title>
        <authorList>
            <person name="Corretto E."/>
        </authorList>
    </citation>
    <scope>NUCLEOTIDE SEQUENCE [LARGE SCALE GENOMIC DNA]</scope>
    <source>
        <strain evidence="1 2">SA35</strain>
    </source>
</reference>
<dbReference type="PATRIC" id="fig|273678.4.peg.17"/>
<evidence type="ECO:0000313" key="1">
    <source>
        <dbReference type="EMBL" id="KJL49546.1"/>
    </source>
</evidence>
<dbReference type="STRING" id="273678.RS84_00020"/>
<organism evidence="1 2">
    <name type="scientific">Microbacterium hydrocarbonoxydans</name>
    <dbReference type="NCBI Taxonomy" id="273678"/>
    <lineage>
        <taxon>Bacteria</taxon>
        <taxon>Bacillati</taxon>
        <taxon>Actinomycetota</taxon>
        <taxon>Actinomycetes</taxon>
        <taxon>Micrococcales</taxon>
        <taxon>Microbacteriaceae</taxon>
        <taxon>Microbacterium</taxon>
    </lineage>
</organism>
<comment type="caution">
    <text evidence="1">The sequence shown here is derived from an EMBL/GenBank/DDBJ whole genome shotgun (WGS) entry which is preliminary data.</text>
</comment>
<accession>A0A0M2HS71</accession>
<dbReference type="AlphaFoldDB" id="A0A0M2HS71"/>
<protein>
    <submittedName>
        <fullName evidence="1">Uncharacterized protein</fullName>
    </submittedName>
</protein>
<dbReference type="RefSeq" id="WP_045255729.1">
    <property type="nucleotide sequence ID" value="NZ_JYJB01000002.1"/>
</dbReference>
<dbReference type="EMBL" id="JYJB01000002">
    <property type="protein sequence ID" value="KJL49546.1"/>
    <property type="molecule type" value="Genomic_DNA"/>
</dbReference>
<keyword evidence="2" id="KW-1185">Reference proteome</keyword>
<proteinExistence type="predicted"/>
<gene>
    <name evidence="1" type="ORF">RS84_00020</name>
</gene>
<name>A0A0M2HS71_9MICO</name>
<evidence type="ECO:0000313" key="2">
    <source>
        <dbReference type="Proteomes" id="UP000033900"/>
    </source>
</evidence>
<sequence length="91" mass="9923">MTEKKRLAVWSDESMQQADGTYRIAVCEADEPGFWTLEVAFADLEAAEAYAEGINTARGLSAADVLDIRVSSMAAHNAGWRASDDELLRGE</sequence>
<dbReference type="Proteomes" id="UP000033900">
    <property type="component" value="Unassembled WGS sequence"/>
</dbReference>